<comment type="caution">
    <text evidence="3">The sequence shown here is derived from an EMBL/GenBank/DDBJ whole genome shotgun (WGS) entry which is preliminary data.</text>
</comment>
<protein>
    <recommendedName>
        <fullName evidence="5">WXG100 family type VII secretion target</fullName>
    </recommendedName>
</protein>
<dbReference type="RefSeq" id="WP_152861430.1">
    <property type="nucleotide sequence ID" value="NZ_JBFBAN010000005.1"/>
</dbReference>
<organism evidence="3 4">
    <name type="scientific">Streptomyces acidicola</name>
    <dbReference type="NCBI Taxonomy" id="2596892"/>
    <lineage>
        <taxon>Bacteria</taxon>
        <taxon>Bacillati</taxon>
        <taxon>Actinomycetota</taxon>
        <taxon>Actinomycetes</taxon>
        <taxon>Kitasatosporales</taxon>
        <taxon>Streptomycetaceae</taxon>
        <taxon>Streptomyces</taxon>
    </lineage>
</organism>
<name>A0A5N8WQB2_9ACTN</name>
<gene>
    <name evidence="3" type="ORF">FPZ41_10765</name>
</gene>
<evidence type="ECO:0000256" key="1">
    <source>
        <dbReference type="SAM" id="Coils"/>
    </source>
</evidence>
<dbReference type="AlphaFoldDB" id="A0A5N8WQB2"/>
<sequence>MSFTDTVEPTSYLKAPQAKEPEKGPVSDVIGAVSDLLSPSAWAAEALKAAFDFDPFEEVAKWFAGDWEGYAKCADAWANIGELTAGIAKNLDSGNGTLDQTWNGNAADSAFVYFEQLADKIEGLQDDFDQLKQHYDELYAAVWAGADLISGLCKQLLDEAIIAGVAFAAGTLLAETGVGLIAGYAVGALEIIQMIKTWGRITEAYSACEQAVMISVTASGAIVGGLGTALQNFPEVGGAYDHPGV</sequence>
<keyword evidence="4" id="KW-1185">Reference proteome</keyword>
<feature type="coiled-coil region" evidence="1">
    <location>
        <begin position="114"/>
        <end position="141"/>
    </location>
</feature>
<dbReference type="EMBL" id="VMNX01000027">
    <property type="protein sequence ID" value="MPY49026.1"/>
    <property type="molecule type" value="Genomic_DNA"/>
</dbReference>
<keyword evidence="1" id="KW-0175">Coiled coil</keyword>
<reference evidence="3 4" key="1">
    <citation type="submission" date="2019-09" db="EMBL/GenBank/DDBJ databases">
        <authorList>
            <person name="Duangmal K."/>
            <person name="Teo W.F.A."/>
            <person name="Lipun K."/>
        </authorList>
    </citation>
    <scope>NUCLEOTIDE SEQUENCE [LARGE SCALE GENOMIC DNA]</scope>
    <source>
        <strain evidence="3 4">K1PN6</strain>
    </source>
</reference>
<evidence type="ECO:0000313" key="3">
    <source>
        <dbReference type="EMBL" id="MPY49026.1"/>
    </source>
</evidence>
<feature type="region of interest" description="Disordered" evidence="2">
    <location>
        <begin position="1"/>
        <end position="25"/>
    </location>
</feature>
<dbReference type="Proteomes" id="UP000373149">
    <property type="component" value="Unassembled WGS sequence"/>
</dbReference>
<evidence type="ECO:0000256" key="2">
    <source>
        <dbReference type="SAM" id="MobiDB-lite"/>
    </source>
</evidence>
<proteinExistence type="predicted"/>
<evidence type="ECO:0008006" key="5">
    <source>
        <dbReference type="Google" id="ProtNLM"/>
    </source>
</evidence>
<accession>A0A5N8WQB2</accession>
<evidence type="ECO:0000313" key="4">
    <source>
        <dbReference type="Proteomes" id="UP000373149"/>
    </source>
</evidence>